<keyword evidence="3" id="KW-1185">Reference proteome</keyword>
<dbReference type="Proteomes" id="UP000762676">
    <property type="component" value="Unassembled WGS sequence"/>
</dbReference>
<feature type="compositionally biased region" description="Acidic residues" evidence="1">
    <location>
        <begin position="843"/>
        <end position="868"/>
    </location>
</feature>
<accession>A0AAV4G9C5</accession>
<evidence type="ECO:0000256" key="1">
    <source>
        <dbReference type="SAM" id="MobiDB-lite"/>
    </source>
</evidence>
<feature type="compositionally biased region" description="Basic and acidic residues" evidence="1">
    <location>
        <begin position="663"/>
        <end position="683"/>
    </location>
</feature>
<feature type="region of interest" description="Disordered" evidence="1">
    <location>
        <begin position="132"/>
        <end position="172"/>
    </location>
</feature>
<organism evidence="2 3">
    <name type="scientific">Elysia marginata</name>
    <dbReference type="NCBI Taxonomy" id="1093978"/>
    <lineage>
        <taxon>Eukaryota</taxon>
        <taxon>Metazoa</taxon>
        <taxon>Spiralia</taxon>
        <taxon>Lophotrochozoa</taxon>
        <taxon>Mollusca</taxon>
        <taxon>Gastropoda</taxon>
        <taxon>Heterobranchia</taxon>
        <taxon>Euthyneura</taxon>
        <taxon>Panpulmonata</taxon>
        <taxon>Sacoglossa</taxon>
        <taxon>Placobranchoidea</taxon>
        <taxon>Plakobranchidae</taxon>
        <taxon>Elysia</taxon>
    </lineage>
</organism>
<name>A0AAV4G9C5_9GAST</name>
<feature type="region of interest" description="Disordered" evidence="1">
    <location>
        <begin position="471"/>
        <end position="504"/>
    </location>
</feature>
<dbReference type="EMBL" id="BMAT01011932">
    <property type="protein sequence ID" value="GFR82153.1"/>
    <property type="molecule type" value="Genomic_DNA"/>
</dbReference>
<dbReference type="InterPro" id="IPR027417">
    <property type="entry name" value="P-loop_NTPase"/>
</dbReference>
<comment type="caution">
    <text evidence="2">The sequence shown here is derived from an EMBL/GenBank/DDBJ whole genome shotgun (WGS) entry which is preliminary data.</text>
</comment>
<feature type="region of interest" description="Disordered" evidence="1">
    <location>
        <begin position="918"/>
        <end position="956"/>
    </location>
</feature>
<sequence length="1119" mass="121834">MDLPATMTTDQIADRLGLRFLKHPWGILPVSAVSGDGLQAALEWLAVRLGSNQVRPKTFASPLETKSPVACRHTLSSLSSSASSNATWRTESTKRRISKLGSFRGGSLSGPNAVPQKPVILLNSRLYRETVNGNTTSPSSGSVGIPAQARMSMSGESNPATRQTPQGAYHAQHRPSYYDLHQNAPRSHGSVVNCFSSYSISQSMREDLRGARKFSTISQSDIRRLSCASLTVQAAEGRRQSSVSLQERYNVSGNRKMSSSSLADGTQYRRKMSTTFIIDPPNYRKFSSASLMESPFARKYSDASLTDSLPGQRKMSSVSAVAALGGNVDTPPEEIRPNLSYLTVTPNIVATPPTGKRKSVDLALQGFGQFTPMMADYIYNGMKDSDTSADSLNLVSGSTGQSSGGAGATPSPSKDPAGHLRSLSMLRKSSLRVSKGRYTVNQPLSAAAAHPMVDQYTEELYRKMPEKYGSLAGRKPVSTQNSSVNPGAAPATGTDGGSDSGAEVLLPVPSRNLRRDSLLSPQKHGYDFTLPTASTITKTHATSFMSQERRQSRTPRKSSVSHERRHSKSLESLKGHGRRHSRSTGAAKEKDRRHSKSSQGRHERRQSKESERRHSKITVNSEERRHSKSTGRKRSRSGTSTEGEGKPSNSPGDRRQSKSTGILKDDRRYSRVDVDVILEERRSSNSSGIHKDRKNSKSPSVSPNNRRHSRSPAPSHGRRQSRGREIHKTSSNKSSSSSSSSRSRSSSGDNSRNTSCDSDSSASVSKNQRSSTFDLFTCSPIHKRWVLSYSCAGKTKKSHITTATNRFPTSVAPACMKAYSALRCLFFRPSQSEMRAETNSVSSDDDAEIEEADEKESEGDGDDEAEECDERREMLPTSTRSTVLENKLGFGYSLRARTEMDRLDDVGLPTCRVTVTVEEADEEEASSSRDDNTQEGIGLDTLANSDTDAAKQNSEGIGANVGETLKTQTSNEACEKKKLPLTAVDSGIQDNSPSMENYDSFTTDNSTDGPLTVDRVTPTRNDSTSKVNVEKVDLDLDLSDLGNDEIVLDSDLLVEIDECFDSVFHEKGNNPDIDTDSECNVVKDLVKSQRDRKPGVTNFGIDSDANGDEETASGALLDH</sequence>
<feature type="compositionally biased region" description="Polar residues" evidence="1">
    <location>
        <begin position="132"/>
        <end position="142"/>
    </location>
</feature>
<feature type="compositionally biased region" description="Polar residues" evidence="1">
    <location>
        <begin position="154"/>
        <end position="166"/>
    </location>
</feature>
<feature type="region of interest" description="Disordered" evidence="1">
    <location>
        <begin position="541"/>
        <end position="765"/>
    </location>
</feature>
<feature type="compositionally biased region" description="Low complexity" evidence="1">
    <location>
        <begin position="731"/>
        <end position="765"/>
    </location>
</feature>
<evidence type="ECO:0000313" key="2">
    <source>
        <dbReference type="EMBL" id="GFR82153.1"/>
    </source>
</evidence>
<feature type="region of interest" description="Disordered" evidence="1">
    <location>
        <begin position="1093"/>
        <end position="1119"/>
    </location>
</feature>
<feature type="region of interest" description="Disordered" evidence="1">
    <location>
        <begin position="835"/>
        <end position="880"/>
    </location>
</feature>
<feature type="compositionally biased region" description="Basic residues" evidence="1">
    <location>
        <begin position="705"/>
        <end position="721"/>
    </location>
</feature>
<dbReference type="Gene3D" id="3.40.50.300">
    <property type="entry name" value="P-loop containing nucleotide triphosphate hydrolases"/>
    <property type="match status" value="1"/>
</dbReference>
<proteinExistence type="predicted"/>
<feature type="compositionally biased region" description="Polar residues" evidence="1">
    <location>
        <begin position="942"/>
        <end position="955"/>
    </location>
</feature>
<evidence type="ECO:0000313" key="3">
    <source>
        <dbReference type="Proteomes" id="UP000762676"/>
    </source>
</evidence>
<dbReference type="AlphaFoldDB" id="A0AAV4G9C5"/>
<feature type="compositionally biased region" description="Basic residues" evidence="1">
    <location>
        <begin position="626"/>
        <end position="636"/>
    </location>
</feature>
<reference evidence="2 3" key="1">
    <citation type="journal article" date="2021" name="Elife">
        <title>Chloroplast acquisition without the gene transfer in kleptoplastic sea slugs, Plakobranchus ocellatus.</title>
        <authorList>
            <person name="Maeda T."/>
            <person name="Takahashi S."/>
            <person name="Yoshida T."/>
            <person name="Shimamura S."/>
            <person name="Takaki Y."/>
            <person name="Nagai Y."/>
            <person name="Toyoda A."/>
            <person name="Suzuki Y."/>
            <person name="Arimoto A."/>
            <person name="Ishii H."/>
            <person name="Satoh N."/>
            <person name="Nishiyama T."/>
            <person name="Hasebe M."/>
            <person name="Maruyama T."/>
            <person name="Minagawa J."/>
            <person name="Obokata J."/>
            <person name="Shigenobu S."/>
        </authorList>
    </citation>
    <scope>NUCLEOTIDE SEQUENCE [LARGE SCALE GENOMIC DNA]</scope>
</reference>
<feature type="region of interest" description="Disordered" evidence="1">
    <location>
        <begin position="390"/>
        <end position="419"/>
    </location>
</feature>
<gene>
    <name evidence="2" type="ORF">ElyMa_005942300</name>
</gene>
<protein>
    <submittedName>
        <fullName evidence="2">Uncharacterized protein</fullName>
    </submittedName>
</protein>